<evidence type="ECO:0000256" key="1">
    <source>
        <dbReference type="SAM" id="Coils"/>
    </source>
</evidence>
<keyword evidence="1" id="KW-0175">Coiled coil</keyword>
<feature type="coiled-coil region" evidence="1">
    <location>
        <begin position="39"/>
        <end position="66"/>
    </location>
</feature>
<dbReference type="RefSeq" id="WP_310910347.1">
    <property type="nucleotide sequence ID" value="NZ_JAVLVT010000001.1"/>
</dbReference>
<sequence>MILDHTTLRDLARMTDEMGVLSVYATADPRDRSSAPAWRLQVNRAIAELRSEVNDIEDRRRRFAQLERLEAIEPELESMLANGEPGMGRALFAPVSGSEIHRLSVQADLGARAVLGQQPYLTPLAEALTLGAPAGVVALSHSTVRILDVRFGMGEEVRTIPVEVESEDWRAMRGPAGGHPGEFARASTQGDLFDRRLEEHVHRYLASIRPQVSAIADEYGWDTIVVTGDAQLVETIRGTLSTTKRTVVLLDRVVESKSPAEIAALARPEIETARLERYRELLRRAREAALSGGPGSVGLSDTLGAWREGRVEHLFLHGARRLSGHCTRDGRCFPSDERPPGEPQESLIPEPDLAERLIREGLTSGVRVTVLPSRVPDLLADDGDMAAILRW</sequence>
<comment type="caution">
    <text evidence="2">The sequence shown here is derived from an EMBL/GenBank/DDBJ whole genome shotgun (WGS) entry which is preliminary data.</text>
</comment>
<proteinExistence type="predicted"/>
<keyword evidence="3" id="KW-1185">Reference proteome</keyword>
<dbReference type="Proteomes" id="UP001250214">
    <property type="component" value="Unassembled WGS sequence"/>
</dbReference>
<dbReference type="Pfam" id="PF18846">
    <property type="entry name" value="baeRF_family5"/>
    <property type="match status" value="1"/>
</dbReference>
<protein>
    <submittedName>
        <fullName evidence="2">VLRF1 family aeRF1-type release factor</fullName>
    </submittedName>
</protein>
<dbReference type="InterPro" id="IPR040983">
    <property type="entry name" value="Bact_RF_family5"/>
</dbReference>
<dbReference type="EMBL" id="JAVLVT010000001">
    <property type="protein sequence ID" value="MDS1268836.1"/>
    <property type="molecule type" value="Genomic_DNA"/>
</dbReference>
<evidence type="ECO:0000313" key="2">
    <source>
        <dbReference type="EMBL" id="MDS1268836.1"/>
    </source>
</evidence>
<gene>
    <name evidence="2" type="ORF">RIF23_00855</name>
</gene>
<organism evidence="2 3">
    <name type="scientific">Lipingzhangella rawalii</name>
    <dbReference type="NCBI Taxonomy" id="2055835"/>
    <lineage>
        <taxon>Bacteria</taxon>
        <taxon>Bacillati</taxon>
        <taxon>Actinomycetota</taxon>
        <taxon>Actinomycetes</taxon>
        <taxon>Streptosporangiales</taxon>
        <taxon>Nocardiopsidaceae</taxon>
        <taxon>Lipingzhangella</taxon>
    </lineage>
</organism>
<name>A0ABU2H0K7_9ACTN</name>
<evidence type="ECO:0000313" key="3">
    <source>
        <dbReference type="Proteomes" id="UP001250214"/>
    </source>
</evidence>
<accession>A0ABU2H0K7</accession>
<reference evidence="3" key="1">
    <citation type="submission" date="2023-07" db="EMBL/GenBank/DDBJ databases">
        <title>Novel species in the genus Lipingzhangella isolated from Sambhar Salt Lake.</title>
        <authorList>
            <person name="Jiya N."/>
            <person name="Kajale S."/>
            <person name="Sharma A."/>
        </authorList>
    </citation>
    <scope>NUCLEOTIDE SEQUENCE [LARGE SCALE GENOMIC DNA]</scope>
    <source>
        <strain evidence="3">LS1_29</strain>
    </source>
</reference>